<protein>
    <submittedName>
        <fullName evidence="1">9462_t:CDS:1</fullName>
    </submittedName>
</protein>
<dbReference type="EMBL" id="CAJVPL010001491">
    <property type="protein sequence ID" value="CAG8573715.1"/>
    <property type="molecule type" value="Genomic_DNA"/>
</dbReference>
<organism evidence="1 2">
    <name type="scientific">Ambispora gerdemannii</name>
    <dbReference type="NCBI Taxonomy" id="144530"/>
    <lineage>
        <taxon>Eukaryota</taxon>
        <taxon>Fungi</taxon>
        <taxon>Fungi incertae sedis</taxon>
        <taxon>Mucoromycota</taxon>
        <taxon>Glomeromycotina</taxon>
        <taxon>Glomeromycetes</taxon>
        <taxon>Archaeosporales</taxon>
        <taxon>Ambisporaceae</taxon>
        <taxon>Ambispora</taxon>
    </lineage>
</organism>
<evidence type="ECO:0000313" key="2">
    <source>
        <dbReference type="Proteomes" id="UP000789831"/>
    </source>
</evidence>
<sequence>AVEVDVDQRNYMALNLNLDSLAPIFKEEFSELRNVERSDIEFFIYCHTKPLLSDVSLAGLTTTAASSLVIRYPLSDSSYAH</sequence>
<name>A0A9N9G0S9_9GLOM</name>
<dbReference type="Proteomes" id="UP000789831">
    <property type="component" value="Unassembled WGS sequence"/>
</dbReference>
<keyword evidence="2" id="KW-1185">Reference proteome</keyword>
<gene>
    <name evidence="1" type="ORF">AGERDE_LOCUS7768</name>
</gene>
<reference evidence="1" key="1">
    <citation type="submission" date="2021-06" db="EMBL/GenBank/DDBJ databases">
        <authorList>
            <person name="Kallberg Y."/>
            <person name="Tangrot J."/>
            <person name="Rosling A."/>
        </authorList>
    </citation>
    <scope>NUCLEOTIDE SEQUENCE</scope>
    <source>
        <strain evidence="1">MT106</strain>
    </source>
</reference>
<dbReference type="AlphaFoldDB" id="A0A9N9G0S9"/>
<comment type="caution">
    <text evidence="1">The sequence shown here is derived from an EMBL/GenBank/DDBJ whole genome shotgun (WGS) entry which is preliminary data.</text>
</comment>
<dbReference type="OrthoDB" id="2410986at2759"/>
<accession>A0A9N9G0S9</accession>
<evidence type="ECO:0000313" key="1">
    <source>
        <dbReference type="EMBL" id="CAG8573715.1"/>
    </source>
</evidence>
<feature type="non-terminal residue" evidence="1">
    <location>
        <position position="1"/>
    </location>
</feature>
<proteinExistence type="predicted"/>